<comment type="caution">
    <text evidence="9">The sequence shown here is derived from an EMBL/GenBank/DDBJ whole genome shotgun (WGS) entry which is preliminary data.</text>
</comment>
<protein>
    <submittedName>
        <fullName evidence="9">Nodulation protein NfeD</fullName>
    </submittedName>
</protein>
<dbReference type="Pfam" id="PF01957">
    <property type="entry name" value="NfeD"/>
    <property type="match status" value="1"/>
</dbReference>
<dbReference type="Gene3D" id="2.40.50.140">
    <property type="entry name" value="Nucleic acid-binding proteins"/>
    <property type="match status" value="1"/>
</dbReference>
<dbReference type="Proteomes" id="UP001595752">
    <property type="component" value="Unassembled WGS sequence"/>
</dbReference>
<evidence type="ECO:0000256" key="6">
    <source>
        <dbReference type="SAM" id="SignalP"/>
    </source>
</evidence>
<dbReference type="InterPro" id="IPR056739">
    <property type="entry name" value="NfeD_membrane"/>
</dbReference>
<dbReference type="SUPFAM" id="SSF141322">
    <property type="entry name" value="NfeD domain-like"/>
    <property type="match status" value="1"/>
</dbReference>
<evidence type="ECO:0000256" key="1">
    <source>
        <dbReference type="ARBA" id="ARBA00004141"/>
    </source>
</evidence>
<dbReference type="PANTHER" id="PTHR33507">
    <property type="entry name" value="INNER MEMBRANE PROTEIN YBBJ"/>
    <property type="match status" value="1"/>
</dbReference>
<name>A0ABV8AZ61_9BACI</name>
<evidence type="ECO:0000256" key="5">
    <source>
        <dbReference type="SAM" id="Phobius"/>
    </source>
</evidence>
<dbReference type="RefSeq" id="WP_377912912.1">
    <property type="nucleotide sequence ID" value="NZ_JBHRZT010000020.1"/>
</dbReference>
<keyword evidence="10" id="KW-1185">Reference proteome</keyword>
<accession>A0ABV8AZ61</accession>
<evidence type="ECO:0000256" key="2">
    <source>
        <dbReference type="ARBA" id="ARBA00022692"/>
    </source>
</evidence>
<sequence length="257" mass="27837">MKKRTWLCSLLFLSCFLVSAVPVFSVKADETHVYAPVEETVEKVAQFVTHPIVVPILLSIAGLGLVLELYTPSFGLAGTMSLISLLLFFCGHTIAGLAGVEAIVLFVIGIILLVVELFLVGGIAGILGIGAVIASFFMATDNYVHMGISILIAVCTAFGGAFIMMKFFKKKLTAFQKVILTDSMKTEAGYVSNRNRTELIGREGITVTPLRPSGTVQIDEEYLDVVTEGSYLGKGEKVKIIKVEGSRIVVRKIKEQE</sequence>
<comment type="subcellular location">
    <subcellularLocation>
        <location evidence="1">Membrane</location>
        <topology evidence="1">Multi-pass membrane protein</topology>
    </subcellularLocation>
</comment>
<gene>
    <name evidence="9" type="ORF">ACFOU2_05395</name>
</gene>
<dbReference type="InterPro" id="IPR052165">
    <property type="entry name" value="Membrane_assoc_protease"/>
</dbReference>
<proteinExistence type="predicted"/>
<feature type="signal peptide" evidence="6">
    <location>
        <begin position="1"/>
        <end position="20"/>
    </location>
</feature>
<dbReference type="InterPro" id="IPR012340">
    <property type="entry name" value="NA-bd_OB-fold"/>
</dbReference>
<evidence type="ECO:0000313" key="9">
    <source>
        <dbReference type="EMBL" id="MFC3882970.1"/>
    </source>
</evidence>
<keyword evidence="2 5" id="KW-0812">Transmembrane</keyword>
<evidence type="ECO:0000313" key="10">
    <source>
        <dbReference type="Proteomes" id="UP001595752"/>
    </source>
</evidence>
<keyword evidence="4 5" id="KW-0472">Membrane</keyword>
<evidence type="ECO:0000259" key="8">
    <source>
        <dbReference type="Pfam" id="PF24961"/>
    </source>
</evidence>
<dbReference type="InterPro" id="IPR002810">
    <property type="entry name" value="NfeD-like_C"/>
</dbReference>
<feature type="domain" description="NfeD integral membrane" evidence="8">
    <location>
        <begin position="53"/>
        <end position="166"/>
    </location>
</feature>
<evidence type="ECO:0000256" key="3">
    <source>
        <dbReference type="ARBA" id="ARBA00022989"/>
    </source>
</evidence>
<feature type="chain" id="PRO_5045770110" evidence="6">
    <location>
        <begin position="21"/>
        <end position="257"/>
    </location>
</feature>
<feature type="domain" description="NfeD-like C-terminal" evidence="7">
    <location>
        <begin position="197"/>
        <end position="252"/>
    </location>
</feature>
<evidence type="ECO:0000259" key="7">
    <source>
        <dbReference type="Pfam" id="PF01957"/>
    </source>
</evidence>
<feature type="transmembrane region" description="Helical" evidence="5">
    <location>
        <begin position="52"/>
        <end position="70"/>
    </location>
</feature>
<keyword evidence="6" id="KW-0732">Signal</keyword>
<feature type="transmembrane region" description="Helical" evidence="5">
    <location>
        <begin position="117"/>
        <end position="139"/>
    </location>
</feature>
<dbReference type="EMBL" id="JBHRZT010000020">
    <property type="protein sequence ID" value="MFC3882970.1"/>
    <property type="molecule type" value="Genomic_DNA"/>
</dbReference>
<feature type="transmembrane region" description="Helical" evidence="5">
    <location>
        <begin position="146"/>
        <end position="168"/>
    </location>
</feature>
<feature type="transmembrane region" description="Helical" evidence="5">
    <location>
        <begin position="82"/>
        <end position="111"/>
    </location>
</feature>
<dbReference type="PROSITE" id="PS51257">
    <property type="entry name" value="PROKAR_LIPOPROTEIN"/>
    <property type="match status" value="1"/>
</dbReference>
<evidence type="ECO:0000256" key="4">
    <source>
        <dbReference type="ARBA" id="ARBA00023136"/>
    </source>
</evidence>
<keyword evidence="3 5" id="KW-1133">Transmembrane helix</keyword>
<reference evidence="10" key="1">
    <citation type="journal article" date="2019" name="Int. J. Syst. Evol. Microbiol.">
        <title>The Global Catalogue of Microorganisms (GCM) 10K type strain sequencing project: providing services to taxonomists for standard genome sequencing and annotation.</title>
        <authorList>
            <consortium name="The Broad Institute Genomics Platform"/>
            <consortium name="The Broad Institute Genome Sequencing Center for Infectious Disease"/>
            <person name="Wu L."/>
            <person name="Ma J."/>
        </authorList>
    </citation>
    <scope>NUCLEOTIDE SEQUENCE [LARGE SCALE GENOMIC DNA]</scope>
    <source>
        <strain evidence="10">CCUG 61889</strain>
    </source>
</reference>
<organism evidence="9 10">
    <name type="scientific">Bacillus songklensis</name>
    <dbReference type="NCBI Taxonomy" id="1069116"/>
    <lineage>
        <taxon>Bacteria</taxon>
        <taxon>Bacillati</taxon>
        <taxon>Bacillota</taxon>
        <taxon>Bacilli</taxon>
        <taxon>Bacillales</taxon>
        <taxon>Bacillaceae</taxon>
        <taxon>Bacillus</taxon>
    </lineage>
</organism>
<dbReference type="Pfam" id="PF24961">
    <property type="entry name" value="NfeD_membrane"/>
    <property type="match status" value="1"/>
</dbReference>
<dbReference type="PANTHER" id="PTHR33507:SF3">
    <property type="entry name" value="INNER MEMBRANE PROTEIN YBBJ"/>
    <property type="match status" value="1"/>
</dbReference>